<feature type="compositionally biased region" description="Basic and acidic residues" evidence="1">
    <location>
        <begin position="136"/>
        <end position="149"/>
    </location>
</feature>
<evidence type="ECO:0000256" key="1">
    <source>
        <dbReference type="SAM" id="MobiDB-lite"/>
    </source>
</evidence>
<dbReference type="Proteomes" id="UP000289200">
    <property type="component" value="Unassembled WGS sequence"/>
</dbReference>
<dbReference type="EMBL" id="UWOC01000197">
    <property type="protein sequence ID" value="VCU11372.1"/>
    <property type="molecule type" value="Genomic_DNA"/>
</dbReference>
<gene>
    <name evidence="2" type="ORF">RHODGE_RHODGE_04583</name>
</gene>
<feature type="region of interest" description="Disordered" evidence="1">
    <location>
        <begin position="1"/>
        <end position="240"/>
    </location>
</feature>
<comment type="caution">
    <text evidence="2">The sequence shown here is derived from an EMBL/GenBank/DDBJ whole genome shotgun (WGS) entry which is preliminary data.</text>
</comment>
<protein>
    <submittedName>
        <fullName evidence="2">Uncharacterized protein</fullName>
    </submittedName>
</protein>
<dbReference type="AlphaFoldDB" id="A0A447D1F9"/>
<feature type="compositionally biased region" description="Low complexity" evidence="1">
    <location>
        <begin position="115"/>
        <end position="124"/>
    </location>
</feature>
<feature type="compositionally biased region" description="Basic residues" evidence="1">
    <location>
        <begin position="42"/>
        <end position="53"/>
    </location>
</feature>
<feature type="compositionally biased region" description="Polar residues" evidence="1">
    <location>
        <begin position="230"/>
        <end position="240"/>
    </location>
</feature>
<name>A0A447D1F9_9BRAD</name>
<organism evidence="2 3">
    <name type="scientific">Rhodoplanes serenus</name>
    <dbReference type="NCBI Taxonomy" id="200615"/>
    <lineage>
        <taxon>Bacteria</taxon>
        <taxon>Pseudomonadati</taxon>
        <taxon>Pseudomonadota</taxon>
        <taxon>Alphaproteobacteria</taxon>
        <taxon>Hyphomicrobiales</taxon>
        <taxon>Nitrobacteraceae</taxon>
        <taxon>Rhodoplanes</taxon>
    </lineage>
</organism>
<evidence type="ECO:0000313" key="3">
    <source>
        <dbReference type="Proteomes" id="UP000289200"/>
    </source>
</evidence>
<evidence type="ECO:0000313" key="2">
    <source>
        <dbReference type="EMBL" id="VCU11372.1"/>
    </source>
</evidence>
<keyword evidence="3" id="KW-1185">Reference proteome</keyword>
<reference evidence="3" key="1">
    <citation type="submission" date="2018-10" db="EMBL/GenBank/DDBJ databases">
        <authorList>
            <person name="Peiro R."/>
            <person name="Begona"/>
            <person name="Cbmso G."/>
            <person name="Lopez M."/>
            <person name="Gonzalez S."/>
            <person name="Sacristan E."/>
            <person name="Castillo E."/>
        </authorList>
    </citation>
    <scope>NUCLEOTIDE SEQUENCE [LARGE SCALE GENOMIC DNA]</scope>
</reference>
<feature type="compositionally biased region" description="Polar residues" evidence="1">
    <location>
        <begin position="162"/>
        <end position="182"/>
    </location>
</feature>
<feature type="compositionally biased region" description="Basic and acidic residues" evidence="1">
    <location>
        <begin position="54"/>
        <end position="63"/>
    </location>
</feature>
<feature type="compositionally biased region" description="Basic residues" evidence="1">
    <location>
        <begin position="71"/>
        <end position="81"/>
    </location>
</feature>
<proteinExistence type="predicted"/>
<sequence length="240" mass="25919">MRRRDVSQRQRPPDASSRRAVANHSPPWWRECSHSHDPMVRGARRNAPKRSSPRGRDGERAWPDRGAASRMPHRRAHRRCAMRPVASATARRQPHRNGRTETASQGRRGPRGRRAATAARPRPALGQNTRANTCGPERRARTDVTRTEAAKLSAAGTRPTAALTTGQSTLGTHPQASRTTASPHDGMAAPQGAAARERSTAVCPASVPGTFDIPRPRRPANCGVPAGSVRRSSAAPTCFG</sequence>
<feature type="compositionally biased region" description="Basic and acidic residues" evidence="1">
    <location>
        <begin position="1"/>
        <end position="12"/>
    </location>
</feature>
<accession>A0A447D1F9</accession>